<protein>
    <recommendedName>
        <fullName evidence="4">DUF4129 domain-containing protein</fullName>
    </recommendedName>
</protein>
<feature type="transmembrane region" description="Helical" evidence="1">
    <location>
        <begin position="12"/>
        <end position="29"/>
    </location>
</feature>
<keyword evidence="3" id="KW-1185">Reference proteome</keyword>
<dbReference type="AlphaFoldDB" id="A0A923RKJ2"/>
<dbReference type="Proteomes" id="UP000637359">
    <property type="component" value="Unassembled WGS sequence"/>
</dbReference>
<evidence type="ECO:0000313" key="2">
    <source>
        <dbReference type="EMBL" id="MBC5638258.1"/>
    </source>
</evidence>
<comment type="caution">
    <text evidence="2">The sequence shown here is derived from an EMBL/GenBank/DDBJ whole genome shotgun (WGS) entry which is preliminary data.</text>
</comment>
<feature type="transmembrane region" description="Helical" evidence="1">
    <location>
        <begin position="263"/>
        <end position="284"/>
    </location>
</feature>
<feature type="transmembrane region" description="Helical" evidence="1">
    <location>
        <begin position="206"/>
        <end position="227"/>
    </location>
</feature>
<name>A0A923RKJ2_9BACI</name>
<feature type="transmembrane region" description="Helical" evidence="1">
    <location>
        <begin position="113"/>
        <end position="129"/>
    </location>
</feature>
<feature type="transmembrane region" description="Helical" evidence="1">
    <location>
        <begin position="177"/>
        <end position="200"/>
    </location>
</feature>
<keyword evidence="1" id="KW-0472">Membrane</keyword>
<keyword evidence="1" id="KW-0812">Transmembrane</keyword>
<dbReference type="RefSeq" id="WP_186870962.1">
    <property type="nucleotide sequence ID" value="NZ_JACOOL010000013.1"/>
</dbReference>
<gene>
    <name evidence="2" type="ORF">H8S33_15785</name>
</gene>
<proteinExistence type="predicted"/>
<feature type="transmembrane region" description="Helical" evidence="1">
    <location>
        <begin position="74"/>
        <end position="101"/>
    </location>
</feature>
<organism evidence="2 3">
    <name type="scientific">Ornithinibacillus hominis</name>
    <dbReference type="NCBI Taxonomy" id="2763055"/>
    <lineage>
        <taxon>Bacteria</taxon>
        <taxon>Bacillati</taxon>
        <taxon>Bacillota</taxon>
        <taxon>Bacilli</taxon>
        <taxon>Bacillales</taxon>
        <taxon>Bacillaceae</taxon>
        <taxon>Ornithinibacillus</taxon>
    </lineage>
</organism>
<feature type="transmembrane region" description="Helical" evidence="1">
    <location>
        <begin position="135"/>
        <end position="157"/>
    </location>
</feature>
<reference evidence="2" key="1">
    <citation type="submission" date="2020-08" db="EMBL/GenBank/DDBJ databases">
        <title>Genome public.</title>
        <authorList>
            <person name="Liu C."/>
            <person name="Sun Q."/>
        </authorList>
    </citation>
    <scope>NUCLEOTIDE SEQUENCE</scope>
    <source>
        <strain evidence="2">BX22</strain>
    </source>
</reference>
<evidence type="ECO:0000256" key="1">
    <source>
        <dbReference type="SAM" id="Phobius"/>
    </source>
</evidence>
<evidence type="ECO:0000313" key="3">
    <source>
        <dbReference type="Proteomes" id="UP000637359"/>
    </source>
</evidence>
<feature type="transmembrane region" description="Helical" evidence="1">
    <location>
        <begin position="41"/>
        <end position="62"/>
    </location>
</feature>
<evidence type="ECO:0008006" key="4">
    <source>
        <dbReference type="Google" id="ProtNLM"/>
    </source>
</evidence>
<dbReference type="EMBL" id="JACOOL010000013">
    <property type="protein sequence ID" value="MBC5638258.1"/>
    <property type="molecule type" value="Genomic_DNA"/>
</dbReference>
<sequence length="408" mass="46958">MTTLHLKQFYVTYAYHFMSEAIIIYLVLLPFSYSYYENVSMWSYLGITIGAALVYSFISKYITNYAPYLISLPFLLLLFYFVGYPLLLSIIFSGLFVWRYIAIRSNAFIGNEATYVGATILLSLLGLFITRNFEVINFLIVQIAIVLLGYILSHLFVIEMEKRRAINRSEWFKWGSFFAIVIGAVYMLSDFVTTMTASLWSGLGNVLTILVGGIARFFEFLGLSAFFNKGISEMEPIEIGGFEKEEAGEMPVFEQREGISMDVIMFGLLGIIIIAFVIILYKAIKERAKDVEHDEALGFEIREEELASYKSSSNKGKGRKAKKPSNPIRRLVYDFEKKAAKLDLARLHHESIENWFHRIGLEADLQVYQKVRYGDLNTSAEEEQELRDTLKQFAQYLETHKENELEKE</sequence>
<keyword evidence="1" id="KW-1133">Transmembrane helix</keyword>
<accession>A0A923RKJ2</accession>